<proteinExistence type="predicted"/>
<keyword evidence="4" id="KW-1185">Reference proteome</keyword>
<dbReference type="AlphaFoldDB" id="A0A8T1ZCP2"/>
<sequence length="419" mass="45596">MRGRVRREEAEEELSRHTVSTTRRVGRPGAISEEGLSRRGWLDVTSRQSPPTLYFVADGSIGGDSILAASEAADVAQDRADTGIVGTGDQIANTQAITPVVMRVDYDLTAPEVTKDGPSTKKAVAAEKRTKSREDKGKGVAVGGKRSASDAGLSKEGPPQKTFSLTRDDPDRHDRFSFQYALPDPDELTFSEDYKTFARSSLETNALANNLIAQYERRLRANSVDEENFRNLNLCIANAKFHYVKLKKKNADLGKAVATHQADLEKAAVTHQAEVALLKCEIANLKGDLVAVMNHEEARLRDDRLTKADVVQPKVDAWNQSKGAHETVAILIDRGAVIAETELKNLAKEAQAAEEEVDALDVLELADADLNMSPDQLGFERASPSAQISPVPDQHGSNSELVSQSDVRDVAVEEKDAEA</sequence>
<dbReference type="EMBL" id="JAEFBJ010000011">
    <property type="protein sequence ID" value="KAG7556945.1"/>
    <property type="molecule type" value="Genomic_DNA"/>
</dbReference>
<evidence type="ECO:0000256" key="2">
    <source>
        <dbReference type="SAM" id="MobiDB-lite"/>
    </source>
</evidence>
<gene>
    <name evidence="3" type="ORF">ISN44_As11g029460</name>
</gene>
<accession>A0A8T1ZCP2</accession>
<feature type="region of interest" description="Disordered" evidence="2">
    <location>
        <begin position="1"/>
        <end position="42"/>
    </location>
</feature>
<feature type="coiled-coil region" evidence="1">
    <location>
        <begin position="336"/>
        <end position="363"/>
    </location>
</feature>
<feature type="region of interest" description="Disordered" evidence="2">
    <location>
        <begin position="111"/>
        <end position="176"/>
    </location>
</feature>
<feature type="compositionally biased region" description="Basic and acidic residues" evidence="2">
    <location>
        <begin position="113"/>
        <end position="138"/>
    </location>
</feature>
<organism evidence="3 4">
    <name type="scientific">Arabidopsis suecica</name>
    <name type="common">Swedish thale-cress</name>
    <name type="synonym">Cardaminopsis suecica</name>
    <dbReference type="NCBI Taxonomy" id="45249"/>
    <lineage>
        <taxon>Eukaryota</taxon>
        <taxon>Viridiplantae</taxon>
        <taxon>Streptophyta</taxon>
        <taxon>Embryophyta</taxon>
        <taxon>Tracheophyta</taxon>
        <taxon>Spermatophyta</taxon>
        <taxon>Magnoliopsida</taxon>
        <taxon>eudicotyledons</taxon>
        <taxon>Gunneridae</taxon>
        <taxon>Pentapetalae</taxon>
        <taxon>rosids</taxon>
        <taxon>malvids</taxon>
        <taxon>Brassicales</taxon>
        <taxon>Brassicaceae</taxon>
        <taxon>Camelineae</taxon>
        <taxon>Arabidopsis</taxon>
    </lineage>
</organism>
<evidence type="ECO:0000313" key="3">
    <source>
        <dbReference type="EMBL" id="KAG7556945.1"/>
    </source>
</evidence>
<protein>
    <submittedName>
        <fullName evidence="3">Uncharacterized protein</fullName>
    </submittedName>
</protein>
<feature type="compositionally biased region" description="Polar residues" evidence="2">
    <location>
        <begin position="395"/>
        <end position="405"/>
    </location>
</feature>
<feature type="compositionally biased region" description="Basic and acidic residues" evidence="2">
    <location>
        <begin position="166"/>
        <end position="176"/>
    </location>
</feature>
<feature type="region of interest" description="Disordered" evidence="2">
    <location>
        <begin position="374"/>
        <end position="419"/>
    </location>
</feature>
<keyword evidence="1" id="KW-0175">Coiled coil</keyword>
<reference evidence="3 4" key="1">
    <citation type="submission" date="2020-12" db="EMBL/GenBank/DDBJ databases">
        <title>Concerted genomic and epigenomic changes stabilize Arabidopsis allopolyploids.</title>
        <authorList>
            <person name="Chen Z."/>
        </authorList>
    </citation>
    <scope>NUCLEOTIDE SEQUENCE [LARGE SCALE GENOMIC DNA]</scope>
    <source>
        <strain evidence="3">As9502</strain>
        <tissue evidence="3">Leaf</tissue>
    </source>
</reference>
<dbReference type="Proteomes" id="UP000694251">
    <property type="component" value="Chromosome 11"/>
</dbReference>
<evidence type="ECO:0000313" key="4">
    <source>
        <dbReference type="Proteomes" id="UP000694251"/>
    </source>
</evidence>
<evidence type="ECO:0000256" key="1">
    <source>
        <dbReference type="SAM" id="Coils"/>
    </source>
</evidence>
<feature type="compositionally biased region" description="Basic and acidic residues" evidence="2">
    <location>
        <begin position="406"/>
        <end position="419"/>
    </location>
</feature>
<comment type="caution">
    <text evidence="3">The sequence shown here is derived from an EMBL/GenBank/DDBJ whole genome shotgun (WGS) entry which is preliminary data.</text>
</comment>
<name>A0A8T1ZCP2_ARASU</name>
<feature type="compositionally biased region" description="Basic and acidic residues" evidence="2">
    <location>
        <begin position="1"/>
        <end position="16"/>
    </location>
</feature>